<evidence type="ECO:0000259" key="8">
    <source>
        <dbReference type="PROSITE" id="PS50253"/>
    </source>
</evidence>
<feature type="domain" description="Heme-copper oxidase subunit III family profile" evidence="8">
    <location>
        <begin position="78"/>
        <end position="254"/>
    </location>
</feature>
<comment type="similarity">
    <text evidence="2 6">Belongs to the cytochrome c oxidase subunit 3 family.</text>
</comment>
<evidence type="ECO:0000256" key="3">
    <source>
        <dbReference type="ARBA" id="ARBA00022692"/>
    </source>
</evidence>
<evidence type="ECO:0000313" key="10">
    <source>
        <dbReference type="Proteomes" id="UP001475781"/>
    </source>
</evidence>
<dbReference type="RefSeq" id="WP_227539488.1">
    <property type="nucleotide sequence ID" value="NZ_CP101118.1"/>
</dbReference>
<dbReference type="CDD" id="cd02862">
    <property type="entry name" value="NorE_like"/>
    <property type="match status" value="1"/>
</dbReference>
<evidence type="ECO:0000256" key="1">
    <source>
        <dbReference type="ARBA" id="ARBA00004141"/>
    </source>
</evidence>
<dbReference type="PANTHER" id="PTHR11403:SF6">
    <property type="entry name" value="NITRIC OXIDE REDUCTASE SUBUNIT E"/>
    <property type="match status" value="1"/>
</dbReference>
<dbReference type="Proteomes" id="UP001475781">
    <property type="component" value="Chromosome"/>
</dbReference>
<sequence>MSKEQRHRHEKRKLLFFWLINNNLISGTQNAYTSARKALLVCNTEIFEVLSRVVKMVHEHLLTNVTREPVSEELPGDFAMWLFILMELTVFAIFFISFATMQNLYPAMFGTGKSSLHPVAGLICTLALITSSYFVALAGIRLRQGNESRCSLFLAAALMAATFYLITKFSEYSQLIQAGYDLSTNTFYTLYFFITFFHLMHVVLGMVILGYMLHRTRQGAYATGEHSGFESGASYWHMVDLVWIILFPIIYVIH</sequence>
<evidence type="ECO:0000313" key="9">
    <source>
        <dbReference type="EMBL" id="WZF90308.1"/>
    </source>
</evidence>
<dbReference type="EMBL" id="CP101118">
    <property type="protein sequence ID" value="WZF90308.1"/>
    <property type="molecule type" value="Genomic_DNA"/>
</dbReference>
<evidence type="ECO:0000256" key="2">
    <source>
        <dbReference type="ARBA" id="ARBA00010581"/>
    </source>
</evidence>
<keyword evidence="3 6" id="KW-0812">Transmembrane</keyword>
<name>A0ABZ2W6B9_9GAMM</name>
<evidence type="ECO:0000256" key="4">
    <source>
        <dbReference type="ARBA" id="ARBA00022989"/>
    </source>
</evidence>
<dbReference type="InterPro" id="IPR013833">
    <property type="entry name" value="Cyt_c_oxidase_su3_a-hlx"/>
</dbReference>
<feature type="transmembrane region" description="Helical" evidence="7">
    <location>
        <begin position="152"/>
        <end position="170"/>
    </location>
</feature>
<dbReference type="PROSITE" id="PS50253">
    <property type="entry name" value="COX3"/>
    <property type="match status" value="1"/>
</dbReference>
<dbReference type="InterPro" id="IPR035973">
    <property type="entry name" value="Cyt_c_oxidase_su3-like_sf"/>
</dbReference>
<dbReference type="InterPro" id="IPR024791">
    <property type="entry name" value="Cyt_c/ubiquinol_Oxase_su3"/>
</dbReference>
<accession>A0ABZ2W6B9</accession>
<comment type="subcellular location">
    <subcellularLocation>
        <location evidence="6">Cell membrane</location>
        <topology evidence="6">Multi-pass membrane protein</topology>
    </subcellularLocation>
    <subcellularLocation>
        <location evidence="1">Membrane</location>
        <topology evidence="1">Multi-pass membrane protein</topology>
    </subcellularLocation>
</comment>
<feature type="transmembrane region" description="Helical" evidence="7">
    <location>
        <begin position="190"/>
        <end position="213"/>
    </location>
</feature>
<dbReference type="Pfam" id="PF00510">
    <property type="entry name" value="COX3"/>
    <property type="match status" value="1"/>
</dbReference>
<evidence type="ECO:0000256" key="5">
    <source>
        <dbReference type="ARBA" id="ARBA00023136"/>
    </source>
</evidence>
<dbReference type="PANTHER" id="PTHR11403">
    <property type="entry name" value="CYTOCHROME C OXIDASE SUBUNIT III"/>
    <property type="match status" value="1"/>
</dbReference>
<proteinExistence type="inferred from homology"/>
<keyword evidence="10" id="KW-1185">Reference proteome</keyword>
<dbReference type="InterPro" id="IPR000298">
    <property type="entry name" value="Cyt_c_oxidase-like_su3"/>
</dbReference>
<keyword evidence="5 7" id="KW-0472">Membrane</keyword>
<feature type="transmembrane region" description="Helical" evidence="7">
    <location>
        <begin position="119"/>
        <end position="140"/>
    </location>
</feature>
<reference evidence="9 10" key="1">
    <citation type="submission" date="2022-07" db="EMBL/GenBank/DDBJ databases">
        <title>A copper resistant bacterium isolated from sediment samples of deep sea hydrothermal areas.</title>
        <authorList>
            <person name="Zeng X."/>
        </authorList>
    </citation>
    <scope>NUCLEOTIDE SEQUENCE [LARGE SCALE GENOMIC DNA]</scope>
    <source>
        <strain evidence="10">CuT 6</strain>
    </source>
</reference>
<feature type="transmembrane region" description="Helical" evidence="7">
    <location>
        <begin position="234"/>
        <end position="253"/>
    </location>
</feature>
<keyword evidence="4 7" id="KW-1133">Transmembrane helix</keyword>
<organism evidence="9 10">
    <name type="scientific">Marinobacter metalliresistant</name>
    <dbReference type="NCBI Taxonomy" id="2961995"/>
    <lineage>
        <taxon>Bacteria</taxon>
        <taxon>Pseudomonadati</taxon>
        <taxon>Pseudomonadota</taxon>
        <taxon>Gammaproteobacteria</taxon>
        <taxon>Pseudomonadales</taxon>
        <taxon>Marinobacteraceae</taxon>
        <taxon>Marinobacter</taxon>
    </lineage>
</organism>
<dbReference type="Gene3D" id="1.20.120.80">
    <property type="entry name" value="Cytochrome c oxidase, subunit III, four-helix bundle"/>
    <property type="match status" value="1"/>
</dbReference>
<evidence type="ECO:0000256" key="7">
    <source>
        <dbReference type="SAM" id="Phobius"/>
    </source>
</evidence>
<gene>
    <name evidence="9" type="ORF">NLK58_09030</name>
</gene>
<feature type="transmembrane region" description="Helical" evidence="7">
    <location>
        <begin position="78"/>
        <end position="99"/>
    </location>
</feature>
<dbReference type="SUPFAM" id="SSF81452">
    <property type="entry name" value="Cytochrome c oxidase subunit III-like"/>
    <property type="match status" value="1"/>
</dbReference>
<protein>
    <submittedName>
        <fullName evidence="9">Cytochrome c oxidase subunit 3 family protein</fullName>
    </submittedName>
</protein>
<evidence type="ECO:0000256" key="6">
    <source>
        <dbReference type="RuleBase" id="RU003376"/>
    </source>
</evidence>